<dbReference type="Gene3D" id="1.10.750.20">
    <property type="entry name" value="SOCS box"/>
    <property type="match status" value="1"/>
</dbReference>
<evidence type="ECO:0000256" key="3">
    <source>
        <dbReference type="ARBA" id="ARBA00022723"/>
    </source>
</evidence>
<feature type="region of interest" description="Disordered" evidence="9">
    <location>
        <begin position="447"/>
        <end position="494"/>
    </location>
</feature>
<dbReference type="AlphaFoldDB" id="A0A834NKG9"/>
<comment type="cofactor">
    <cofactor evidence="1">
        <name>Mg(2+)</name>
        <dbReference type="ChEBI" id="CHEBI:18420"/>
    </cofactor>
</comment>
<keyword evidence="4" id="KW-0547">Nucleotide-binding</keyword>
<evidence type="ECO:0000256" key="1">
    <source>
        <dbReference type="ARBA" id="ARBA00001946"/>
    </source>
</evidence>
<dbReference type="InterPro" id="IPR001806">
    <property type="entry name" value="Small_GTPase"/>
</dbReference>
<accession>A0A834NKG9</accession>
<evidence type="ECO:0000256" key="2">
    <source>
        <dbReference type="ARBA" id="ARBA00006270"/>
    </source>
</evidence>
<dbReference type="SMART" id="SM00175">
    <property type="entry name" value="RAB"/>
    <property type="match status" value="1"/>
</dbReference>
<keyword evidence="7" id="KW-0449">Lipoprotein</keyword>
<keyword evidence="5" id="KW-0460">Magnesium</keyword>
<dbReference type="InterPro" id="IPR001496">
    <property type="entry name" value="SOCS_box"/>
</dbReference>
<keyword evidence="7" id="KW-0564">Palmitate</keyword>
<evidence type="ECO:0000313" key="12">
    <source>
        <dbReference type="Proteomes" id="UP000614350"/>
    </source>
</evidence>
<comment type="caution">
    <text evidence="11">The sequence shown here is derived from an EMBL/GenBank/DDBJ whole genome shotgun (WGS) entry which is preliminary data.</text>
</comment>
<evidence type="ECO:0000256" key="8">
    <source>
        <dbReference type="ARBA" id="ARBA00023289"/>
    </source>
</evidence>
<dbReference type="GO" id="GO:0003924">
    <property type="term" value="F:GTPase activity"/>
    <property type="evidence" value="ECO:0007669"/>
    <property type="project" value="InterPro"/>
</dbReference>
<evidence type="ECO:0000313" key="11">
    <source>
        <dbReference type="EMBL" id="KAF7411124.1"/>
    </source>
</evidence>
<dbReference type="GO" id="GO:0035556">
    <property type="term" value="P:intracellular signal transduction"/>
    <property type="evidence" value="ECO:0007669"/>
    <property type="project" value="InterPro"/>
</dbReference>
<protein>
    <recommendedName>
        <fullName evidence="10">SOCS box domain-containing protein</fullName>
    </recommendedName>
</protein>
<evidence type="ECO:0000256" key="9">
    <source>
        <dbReference type="SAM" id="MobiDB-lite"/>
    </source>
</evidence>
<dbReference type="SUPFAM" id="SSF158235">
    <property type="entry name" value="SOCS box-like"/>
    <property type="match status" value="1"/>
</dbReference>
<dbReference type="GO" id="GO:0005525">
    <property type="term" value="F:GTP binding"/>
    <property type="evidence" value="ECO:0007669"/>
    <property type="project" value="UniProtKB-KW"/>
</dbReference>
<feature type="domain" description="SOCS box" evidence="10">
    <location>
        <begin position="72"/>
        <end position="118"/>
    </location>
</feature>
<dbReference type="Proteomes" id="UP000614350">
    <property type="component" value="Unassembled WGS sequence"/>
</dbReference>
<keyword evidence="12" id="KW-1185">Reference proteome</keyword>
<dbReference type="Gene3D" id="3.40.50.300">
    <property type="entry name" value="P-loop containing nucleotide triphosphate hydrolases"/>
    <property type="match status" value="1"/>
</dbReference>
<feature type="compositionally biased region" description="Basic residues" evidence="9">
    <location>
        <begin position="447"/>
        <end position="463"/>
    </location>
</feature>
<comment type="similarity">
    <text evidence="2">Belongs to the small GTPase superfamily. Rab family.</text>
</comment>
<dbReference type="GO" id="GO:0046872">
    <property type="term" value="F:metal ion binding"/>
    <property type="evidence" value="ECO:0007669"/>
    <property type="project" value="UniProtKB-KW"/>
</dbReference>
<evidence type="ECO:0000256" key="4">
    <source>
        <dbReference type="ARBA" id="ARBA00022741"/>
    </source>
</evidence>
<dbReference type="InterPro" id="IPR027417">
    <property type="entry name" value="P-loop_NTPase"/>
</dbReference>
<evidence type="ECO:0000256" key="6">
    <source>
        <dbReference type="ARBA" id="ARBA00023134"/>
    </source>
</evidence>
<feature type="compositionally biased region" description="Basic residues" evidence="9">
    <location>
        <begin position="485"/>
        <end position="494"/>
    </location>
</feature>
<dbReference type="InterPro" id="IPR036036">
    <property type="entry name" value="SOCS_box-like_dom_sf"/>
</dbReference>
<dbReference type="Pfam" id="PF07525">
    <property type="entry name" value="SOCS_box"/>
    <property type="match status" value="1"/>
</dbReference>
<evidence type="ECO:0000256" key="5">
    <source>
        <dbReference type="ARBA" id="ARBA00022842"/>
    </source>
</evidence>
<dbReference type="InterPro" id="IPR050305">
    <property type="entry name" value="Small_GTPase_Rab"/>
</dbReference>
<keyword evidence="6" id="KW-0342">GTP-binding</keyword>
<name>A0A834NKG9_VESVU</name>
<evidence type="ECO:0000256" key="7">
    <source>
        <dbReference type="ARBA" id="ARBA00023139"/>
    </source>
</evidence>
<keyword evidence="3" id="KW-0479">Metal-binding</keyword>
<dbReference type="PROSITE" id="PS51419">
    <property type="entry name" value="RAB"/>
    <property type="match status" value="1"/>
</dbReference>
<dbReference type="SUPFAM" id="SSF52540">
    <property type="entry name" value="P-loop containing nucleoside triphosphate hydrolases"/>
    <property type="match status" value="1"/>
</dbReference>
<gene>
    <name evidence="11" type="ORF">HZH66_000020</name>
</gene>
<sequence>MRRNHAPGIPKILVGNRLHLAFKRKVGERDAEAYAAKNRMAFFEVSPLCDFNIRESFSELSRMALHRNGMERLWRSNKVPSLQELACRAIVARTTVYGIDQLPLPKSIKSHLKSYAMTTTSQHRYNGTRTRSTSKSLSSHQRKLRFVGVGHNGLSTPGNSPGSMTDSRTSCICVRQNKKHLCIELFNFNIARKSFRLVERIFFEGHVDEESISRLSTQEYDPVPPQLKKVNELLKSISTQLEDCALECQAKVSHQQWKIFSSKTVIHEPWEESILARTFFSEKILDETFQNLLSCNKSFLEQLNDFIVLLQNKQSNLSISEKQDVPRYCPDITASQISMCKPIAETLDLSLLNYTNSNVLRKEGNHFHTHLLGINNSFADVIKAKINFDTKFLGFEAVLHKTSTTSPSDISCLCKICSNGSVRQKRKIGKMISDKKQKKINDRIRKQTKISKRKRSTRPKRNLIPRQGKNQSASLGDGDRSNAICKRKKEMMSL</sequence>
<evidence type="ECO:0000259" key="10">
    <source>
        <dbReference type="PROSITE" id="PS50225"/>
    </source>
</evidence>
<reference evidence="11" key="1">
    <citation type="journal article" date="2020" name="G3 (Bethesda)">
        <title>High-Quality Assemblies for Three Invasive Social Wasps from the &lt;i&gt;Vespula&lt;/i&gt; Genus.</title>
        <authorList>
            <person name="Harrop T.W.R."/>
            <person name="Guhlin J."/>
            <person name="McLaughlin G.M."/>
            <person name="Permina E."/>
            <person name="Stockwell P."/>
            <person name="Gilligan J."/>
            <person name="Le Lec M.F."/>
            <person name="Gruber M.A.M."/>
            <person name="Quinn O."/>
            <person name="Lovegrove M."/>
            <person name="Duncan E.J."/>
            <person name="Remnant E.J."/>
            <person name="Van Eeckhoven J."/>
            <person name="Graham B."/>
            <person name="Knapp R.A."/>
            <person name="Langford K.W."/>
            <person name="Kronenberg Z."/>
            <person name="Press M.O."/>
            <person name="Eacker S.M."/>
            <person name="Wilson-Rankin E.E."/>
            <person name="Purcell J."/>
            <person name="Lester P.J."/>
            <person name="Dearden P.K."/>
        </authorList>
    </citation>
    <scope>NUCLEOTIDE SEQUENCE</scope>
    <source>
        <strain evidence="11">Marl-1</strain>
    </source>
</reference>
<dbReference type="EMBL" id="JACSEA010000001">
    <property type="protein sequence ID" value="KAF7411124.1"/>
    <property type="molecule type" value="Genomic_DNA"/>
</dbReference>
<dbReference type="SMART" id="SM00253">
    <property type="entry name" value="SOCS"/>
    <property type="match status" value="1"/>
</dbReference>
<dbReference type="SMART" id="SM00969">
    <property type="entry name" value="SOCS_box"/>
    <property type="match status" value="1"/>
</dbReference>
<keyword evidence="8" id="KW-0636">Prenylation</keyword>
<dbReference type="Pfam" id="PF00071">
    <property type="entry name" value="Ras"/>
    <property type="match status" value="1"/>
</dbReference>
<dbReference type="PANTHER" id="PTHR47980">
    <property type="entry name" value="LD44762P"/>
    <property type="match status" value="1"/>
</dbReference>
<organism evidence="11 12">
    <name type="scientific">Vespula vulgaris</name>
    <name type="common">Yellow jacket</name>
    <name type="synonym">Wasp</name>
    <dbReference type="NCBI Taxonomy" id="7454"/>
    <lineage>
        <taxon>Eukaryota</taxon>
        <taxon>Metazoa</taxon>
        <taxon>Ecdysozoa</taxon>
        <taxon>Arthropoda</taxon>
        <taxon>Hexapoda</taxon>
        <taxon>Insecta</taxon>
        <taxon>Pterygota</taxon>
        <taxon>Neoptera</taxon>
        <taxon>Endopterygota</taxon>
        <taxon>Hymenoptera</taxon>
        <taxon>Apocrita</taxon>
        <taxon>Aculeata</taxon>
        <taxon>Vespoidea</taxon>
        <taxon>Vespidae</taxon>
        <taxon>Vespinae</taxon>
        <taxon>Vespula</taxon>
    </lineage>
</organism>
<proteinExistence type="inferred from homology"/>
<dbReference type="PROSITE" id="PS50225">
    <property type="entry name" value="SOCS"/>
    <property type="match status" value="1"/>
</dbReference>